<sequence>MSNYRQESPLTDVEGLHFRYPTLSPTPPDGSRHHGAVAFQRLPAVSVPSSVLASTSSRERSPSRTATSTLPKPGSAKYNATPGSPVKTDHQFSFGSHDEEGDIADNEVTDRTDTKRSRKPTKKMLETAVIEISTESESEQVRKKSKSKKRMPKSSGKTRGSTKSSYDLDLSTHPRSNDTVDPAPSGPKHQRSATKRKADITGVSELPQRRSTRLRLAEDSKVNDPSETLEYVDTPERQLSPSLQSPKGPTASNPAQGSTNEDHTLESVADGSIEYVSLPPVINRIFKSRLQARFLRPFYSELAARKPADDPSHF</sequence>
<feature type="compositionally biased region" description="Low complexity" evidence="1">
    <location>
        <begin position="42"/>
        <end position="56"/>
    </location>
</feature>
<evidence type="ECO:0000256" key="1">
    <source>
        <dbReference type="SAM" id="MobiDB-lite"/>
    </source>
</evidence>
<keyword evidence="3" id="KW-1185">Reference proteome</keyword>
<feature type="compositionally biased region" description="Low complexity" evidence="1">
    <location>
        <begin position="153"/>
        <end position="165"/>
    </location>
</feature>
<proteinExistence type="predicted"/>
<gene>
    <name evidence="2" type="ORF">D9758_016299</name>
</gene>
<evidence type="ECO:0000313" key="3">
    <source>
        <dbReference type="Proteomes" id="UP000559256"/>
    </source>
</evidence>
<organism evidence="2 3">
    <name type="scientific">Tetrapyrgos nigripes</name>
    <dbReference type="NCBI Taxonomy" id="182062"/>
    <lineage>
        <taxon>Eukaryota</taxon>
        <taxon>Fungi</taxon>
        <taxon>Dikarya</taxon>
        <taxon>Basidiomycota</taxon>
        <taxon>Agaricomycotina</taxon>
        <taxon>Agaricomycetes</taxon>
        <taxon>Agaricomycetidae</taxon>
        <taxon>Agaricales</taxon>
        <taxon>Marasmiineae</taxon>
        <taxon>Marasmiaceae</taxon>
        <taxon>Tetrapyrgos</taxon>
    </lineage>
</organism>
<feature type="compositionally biased region" description="Basic and acidic residues" evidence="1">
    <location>
        <begin position="215"/>
        <end position="224"/>
    </location>
</feature>
<feature type="region of interest" description="Disordered" evidence="1">
    <location>
        <begin position="1"/>
        <end position="264"/>
    </location>
</feature>
<protein>
    <submittedName>
        <fullName evidence="2">Uncharacterized protein</fullName>
    </submittedName>
</protein>
<accession>A0A8H5C9U3</accession>
<feature type="compositionally biased region" description="Polar residues" evidence="1">
    <location>
        <begin position="237"/>
        <end position="259"/>
    </location>
</feature>
<name>A0A8H5C9U3_9AGAR</name>
<evidence type="ECO:0000313" key="2">
    <source>
        <dbReference type="EMBL" id="KAF5337791.1"/>
    </source>
</evidence>
<comment type="caution">
    <text evidence="2">The sequence shown here is derived from an EMBL/GenBank/DDBJ whole genome shotgun (WGS) entry which is preliminary data.</text>
</comment>
<dbReference type="AlphaFoldDB" id="A0A8H5C9U3"/>
<dbReference type="Proteomes" id="UP000559256">
    <property type="component" value="Unassembled WGS sequence"/>
</dbReference>
<reference evidence="2 3" key="1">
    <citation type="journal article" date="2020" name="ISME J.">
        <title>Uncovering the hidden diversity of litter-decomposition mechanisms in mushroom-forming fungi.</title>
        <authorList>
            <person name="Floudas D."/>
            <person name="Bentzer J."/>
            <person name="Ahren D."/>
            <person name="Johansson T."/>
            <person name="Persson P."/>
            <person name="Tunlid A."/>
        </authorList>
    </citation>
    <scope>NUCLEOTIDE SEQUENCE [LARGE SCALE GENOMIC DNA]</scope>
    <source>
        <strain evidence="2 3">CBS 291.85</strain>
    </source>
</reference>
<feature type="compositionally biased region" description="Basic residues" evidence="1">
    <location>
        <begin position="143"/>
        <end position="152"/>
    </location>
</feature>
<dbReference type="EMBL" id="JAACJM010000206">
    <property type="protein sequence ID" value="KAF5337791.1"/>
    <property type="molecule type" value="Genomic_DNA"/>
</dbReference>